<dbReference type="InterPro" id="IPR001650">
    <property type="entry name" value="Helicase_C-like"/>
</dbReference>
<dbReference type="GO" id="GO:0016787">
    <property type="term" value="F:hydrolase activity"/>
    <property type="evidence" value="ECO:0007669"/>
    <property type="project" value="UniProtKB-KW"/>
</dbReference>
<feature type="compositionally biased region" description="Polar residues" evidence="4">
    <location>
        <begin position="40"/>
        <end position="55"/>
    </location>
</feature>
<dbReference type="EMBL" id="MIKF01000018">
    <property type="protein sequence ID" value="RTE83259.1"/>
    <property type="molecule type" value="Genomic_DNA"/>
</dbReference>
<dbReference type="CDD" id="cd18793">
    <property type="entry name" value="SF2_C_SNF"/>
    <property type="match status" value="1"/>
</dbReference>
<feature type="region of interest" description="Disordered" evidence="4">
    <location>
        <begin position="1"/>
        <end position="78"/>
    </location>
</feature>
<dbReference type="SMART" id="SM00487">
    <property type="entry name" value="DEXDc"/>
    <property type="match status" value="1"/>
</dbReference>
<dbReference type="InterPro" id="IPR027417">
    <property type="entry name" value="P-loop_NTPase"/>
</dbReference>
<protein>
    <submittedName>
        <fullName evidence="7">Uncharacterized protein</fullName>
    </submittedName>
</protein>
<dbReference type="InterPro" id="IPR050628">
    <property type="entry name" value="SNF2_RAD54_helicase_TF"/>
</dbReference>
<evidence type="ECO:0000313" key="8">
    <source>
        <dbReference type="Proteomes" id="UP000287124"/>
    </source>
</evidence>
<keyword evidence="3" id="KW-0067">ATP-binding</keyword>
<evidence type="ECO:0000256" key="1">
    <source>
        <dbReference type="ARBA" id="ARBA00022741"/>
    </source>
</evidence>
<name>A0A430M5M6_9HYPO</name>
<keyword evidence="1" id="KW-0547">Nucleotide-binding</keyword>
<dbReference type="Pfam" id="PF00176">
    <property type="entry name" value="SNF2-rel_dom"/>
    <property type="match status" value="1"/>
</dbReference>
<dbReference type="Gene3D" id="3.40.50.300">
    <property type="entry name" value="P-loop containing nucleotide triphosphate hydrolases"/>
    <property type="match status" value="1"/>
</dbReference>
<evidence type="ECO:0000256" key="2">
    <source>
        <dbReference type="ARBA" id="ARBA00022801"/>
    </source>
</evidence>
<evidence type="ECO:0000259" key="6">
    <source>
        <dbReference type="PROSITE" id="PS51194"/>
    </source>
</evidence>
<evidence type="ECO:0000256" key="3">
    <source>
        <dbReference type="ARBA" id="ARBA00022840"/>
    </source>
</evidence>
<feature type="domain" description="Helicase C-terminal" evidence="6">
    <location>
        <begin position="731"/>
        <end position="901"/>
    </location>
</feature>
<proteinExistence type="predicted"/>
<feature type="domain" description="Helicase ATP-binding" evidence="5">
    <location>
        <begin position="341"/>
        <end position="517"/>
    </location>
</feature>
<evidence type="ECO:0000259" key="5">
    <source>
        <dbReference type="PROSITE" id="PS51192"/>
    </source>
</evidence>
<dbReference type="InterPro" id="IPR014001">
    <property type="entry name" value="Helicase_ATP-bd"/>
</dbReference>
<dbReference type="InterPro" id="IPR038718">
    <property type="entry name" value="SNF2-like_sf"/>
</dbReference>
<dbReference type="PROSITE" id="PS51192">
    <property type="entry name" value="HELICASE_ATP_BIND_1"/>
    <property type="match status" value="1"/>
</dbReference>
<dbReference type="PANTHER" id="PTHR45626:SF52">
    <property type="entry name" value="SINGLE-STRANDED DNA-DEPENDENT ATPASE (EUROFUNG)"/>
    <property type="match status" value="1"/>
</dbReference>
<dbReference type="GO" id="GO:0008094">
    <property type="term" value="F:ATP-dependent activity, acting on DNA"/>
    <property type="evidence" value="ECO:0007669"/>
    <property type="project" value="TreeGrafter"/>
</dbReference>
<dbReference type="SUPFAM" id="SSF52540">
    <property type="entry name" value="P-loop containing nucleoside triphosphate hydrolases"/>
    <property type="match status" value="2"/>
</dbReference>
<evidence type="ECO:0000313" key="7">
    <source>
        <dbReference type="EMBL" id="RTE83259.1"/>
    </source>
</evidence>
<dbReference type="Gene3D" id="3.40.50.10810">
    <property type="entry name" value="Tandem AAA-ATPase domain"/>
    <property type="match status" value="1"/>
</dbReference>
<feature type="compositionally biased region" description="Pro residues" evidence="4">
    <location>
        <begin position="66"/>
        <end position="75"/>
    </location>
</feature>
<dbReference type="GO" id="GO:0005524">
    <property type="term" value="F:ATP binding"/>
    <property type="evidence" value="ECO:0007669"/>
    <property type="project" value="UniProtKB-KW"/>
</dbReference>
<dbReference type="GO" id="GO:0005634">
    <property type="term" value="C:nucleus"/>
    <property type="evidence" value="ECO:0007669"/>
    <property type="project" value="TreeGrafter"/>
</dbReference>
<reference evidence="7 8" key="1">
    <citation type="submission" date="2017-06" db="EMBL/GenBank/DDBJ databases">
        <title>Comparative genomic analysis of Ambrosia Fusariam Clade fungi.</title>
        <authorList>
            <person name="Stajich J.E."/>
            <person name="Carrillo J."/>
            <person name="Kijimoto T."/>
            <person name="Eskalen A."/>
            <person name="O'Donnell K."/>
            <person name="Kasson M."/>
        </authorList>
    </citation>
    <scope>NUCLEOTIDE SEQUENCE [LARGE SCALE GENOMIC DNA]</scope>
    <source>
        <strain evidence="7 8">UCR1854</strain>
    </source>
</reference>
<dbReference type="PROSITE" id="PS51194">
    <property type="entry name" value="HELICASE_CTER"/>
    <property type="match status" value="1"/>
</dbReference>
<dbReference type="InterPro" id="IPR000330">
    <property type="entry name" value="SNF2_N"/>
</dbReference>
<dbReference type="SMART" id="SM00490">
    <property type="entry name" value="HELICc"/>
    <property type="match status" value="1"/>
</dbReference>
<comment type="caution">
    <text evidence="7">The sequence shown here is derived from an EMBL/GenBank/DDBJ whole genome shotgun (WGS) entry which is preliminary data.</text>
</comment>
<keyword evidence="2" id="KW-0378">Hydrolase</keyword>
<gene>
    <name evidence="7" type="ORF">BHE90_002292</name>
</gene>
<dbReference type="InterPro" id="IPR049730">
    <property type="entry name" value="SNF2/RAD54-like_C"/>
</dbReference>
<sequence>MTGPAPSKRQRGPYGPNDLAEPDQTKRARLEQPFLEPDQLTPQLSSAPSQRTSASPFAFSDSGSPFAPPLDPPTRAPDLDDLFAGIPEGTPDEDERCCFGEVILDATSSKQLGEGNFRVPVELRFTPNVINLYAEGSHEYVGLLNSQGIRDLVQLFEVTLSATLWCPSDKKKKCGKSGQLSPEPRTVHIVVYGLRKDMNEIGELLQNFKIFLQHPMEYDNRLEYFNPQYLLGPGERMPRPENAVFHAVSNNKSFDRFLEKHSKAELLQVFDSASGPLLFSEVTQSPRLKTNLKRYQQKALAMMAEKECGVLENAAFEPLWQVSTTEGGTRYRHIVTGTTQAGQPTPIMGGILADDMGLGKTLSTLALVAWFLDHVDNNVSPHAPSPRTTLIIAPKSTLPGWEEQIKSHVLPGQMNLALYHGTSRDRVSSVLHDHDIVITTYSTLRSEWKSKNGTSPLFQNTWARVVLDEAHHIRGRSTQTFKAASAIRASRRWCLTGTPIQNRLDDYGSLLAFIGIPPFVSKPAFEYWIGSPVQKNLPEGLLRLKRLVTATCLRRTKDVVRDELGLPRRSIRERIVHLDPHDREIYDFFKRNASHLIADKQILDNENAFQPGTGNILPIINTLRLICNHGQSLLSKPALAAWTQRCSSDALWGSSRHSVRTCYSCRTNSTSCDVPSEFTCSHFLCSRCEDTDDDYQSKVDDVVCPRCAQDDDRSYTSSSLNSLVESQPSAKVRALVGNLRNEQQCHEPASDGKPIKSVVFTFWKRMLDLLEIALRQEGFGFERIDGQKSLAQRISALSSFKNDDKCTVFIATIGSIGEGVDLTAANFVHLLEPHWNPMVEEQALDRVHRMGQTRDVVATRYITDHSIEMYVRDVKERKMRLINQSLGHVASESEPEMDWQTSLLDAFQ</sequence>
<dbReference type="AlphaFoldDB" id="A0A430M5M6"/>
<dbReference type="GO" id="GO:0006281">
    <property type="term" value="P:DNA repair"/>
    <property type="evidence" value="ECO:0007669"/>
    <property type="project" value="TreeGrafter"/>
</dbReference>
<organism evidence="7 8">
    <name type="scientific">Fusarium euwallaceae</name>
    <dbReference type="NCBI Taxonomy" id="1147111"/>
    <lineage>
        <taxon>Eukaryota</taxon>
        <taxon>Fungi</taxon>
        <taxon>Dikarya</taxon>
        <taxon>Ascomycota</taxon>
        <taxon>Pezizomycotina</taxon>
        <taxon>Sordariomycetes</taxon>
        <taxon>Hypocreomycetidae</taxon>
        <taxon>Hypocreales</taxon>
        <taxon>Nectriaceae</taxon>
        <taxon>Fusarium</taxon>
        <taxon>Fusarium solani species complex</taxon>
    </lineage>
</organism>
<evidence type="ECO:0000256" key="4">
    <source>
        <dbReference type="SAM" id="MobiDB-lite"/>
    </source>
</evidence>
<dbReference type="PANTHER" id="PTHR45626">
    <property type="entry name" value="TRANSCRIPTION TERMINATION FACTOR 2-RELATED"/>
    <property type="match status" value="1"/>
</dbReference>
<accession>A0A430M5M6</accession>
<dbReference type="CDD" id="cd18008">
    <property type="entry name" value="DEXDc_SHPRH-like"/>
    <property type="match status" value="1"/>
</dbReference>
<dbReference type="Proteomes" id="UP000287124">
    <property type="component" value="Unassembled WGS sequence"/>
</dbReference>
<keyword evidence="8" id="KW-1185">Reference proteome</keyword>
<dbReference type="Pfam" id="PF00271">
    <property type="entry name" value="Helicase_C"/>
    <property type="match status" value="1"/>
</dbReference>